<sequence>MDDNDLYFKDYNTQREKLIMPEHGRHVQKMIEHVVSMEDPEKRREQLQCIVDVMRSLEGHGKDNAEAMQKLWDHVQVISHFKLQDGDAPYPVLREESKDVRPNPIVRNTRPIRATHYGRNIESIIDVIANRPDDEMKTSMIRSLAIYMRQQYLIWNKDSVTDDTIFKDIERMSSGRIKVPEDLVLTKIASDATFARPGLNPVSKRNKSQNAKKNKQQQAKRRNS</sequence>
<gene>
    <name evidence="2" type="ORF">IAC87_00500</name>
</gene>
<comment type="caution">
    <text evidence="2">The sequence shown here is derived from an EMBL/GenBank/DDBJ whole genome shotgun (WGS) entry which is preliminary data.</text>
</comment>
<organism evidence="2 3">
    <name type="scientific">Candidatus Merdivivens faecigallinarum</name>
    <dbReference type="NCBI Taxonomy" id="2840871"/>
    <lineage>
        <taxon>Bacteria</taxon>
        <taxon>Pseudomonadati</taxon>
        <taxon>Bacteroidota</taxon>
        <taxon>Bacteroidia</taxon>
        <taxon>Bacteroidales</taxon>
        <taxon>Muribaculaceae</taxon>
        <taxon>Muribaculaceae incertae sedis</taxon>
        <taxon>Candidatus Merdivivens</taxon>
    </lineage>
</organism>
<evidence type="ECO:0000256" key="1">
    <source>
        <dbReference type="SAM" id="MobiDB-lite"/>
    </source>
</evidence>
<feature type="compositionally biased region" description="Basic residues" evidence="1">
    <location>
        <begin position="204"/>
        <end position="224"/>
    </location>
</feature>
<dbReference type="EMBL" id="JADILY010000008">
    <property type="protein sequence ID" value="MBO8481012.1"/>
    <property type="molecule type" value="Genomic_DNA"/>
</dbReference>
<accession>A0A9D9IXP7</accession>
<protein>
    <submittedName>
        <fullName evidence="2">DUF4290 domain-containing protein</fullName>
    </submittedName>
</protein>
<evidence type="ECO:0000313" key="3">
    <source>
        <dbReference type="Proteomes" id="UP000823772"/>
    </source>
</evidence>
<feature type="region of interest" description="Disordered" evidence="1">
    <location>
        <begin position="196"/>
        <end position="224"/>
    </location>
</feature>
<dbReference type="AlphaFoldDB" id="A0A9D9IXP7"/>
<name>A0A9D9IXP7_9BACT</name>
<reference evidence="2" key="2">
    <citation type="journal article" date="2021" name="PeerJ">
        <title>Extensive microbial diversity within the chicken gut microbiome revealed by metagenomics and culture.</title>
        <authorList>
            <person name="Gilroy R."/>
            <person name="Ravi A."/>
            <person name="Getino M."/>
            <person name="Pursley I."/>
            <person name="Horton D.L."/>
            <person name="Alikhan N.F."/>
            <person name="Baker D."/>
            <person name="Gharbi K."/>
            <person name="Hall N."/>
            <person name="Watson M."/>
            <person name="Adriaenssens E.M."/>
            <person name="Foster-Nyarko E."/>
            <person name="Jarju S."/>
            <person name="Secka A."/>
            <person name="Antonio M."/>
            <person name="Oren A."/>
            <person name="Chaudhuri R.R."/>
            <person name="La Ragione R."/>
            <person name="Hildebrand F."/>
            <person name="Pallen M.J."/>
        </authorList>
    </citation>
    <scope>NUCLEOTIDE SEQUENCE</scope>
    <source>
        <strain evidence="2">B3-2255</strain>
    </source>
</reference>
<dbReference type="Proteomes" id="UP000823772">
    <property type="component" value="Unassembled WGS sequence"/>
</dbReference>
<reference evidence="2" key="1">
    <citation type="submission" date="2020-10" db="EMBL/GenBank/DDBJ databases">
        <authorList>
            <person name="Gilroy R."/>
        </authorList>
    </citation>
    <scope>NUCLEOTIDE SEQUENCE</scope>
    <source>
        <strain evidence="2">B3-2255</strain>
    </source>
</reference>
<dbReference type="Pfam" id="PF14123">
    <property type="entry name" value="DUF4290"/>
    <property type="match status" value="1"/>
</dbReference>
<proteinExistence type="predicted"/>
<evidence type="ECO:0000313" key="2">
    <source>
        <dbReference type="EMBL" id="MBO8481012.1"/>
    </source>
</evidence>
<dbReference type="InterPro" id="IPR025632">
    <property type="entry name" value="DUF4290"/>
</dbReference>